<dbReference type="Pfam" id="PF00227">
    <property type="entry name" value="Proteasome"/>
    <property type="match status" value="1"/>
</dbReference>
<name>A0A0D0M3I1_VARPD</name>
<dbReference type="CDD" id="cd01906">
    <property type="entry name" value="proteasome_protease_HslV"/>
    <property type="match status" value="1"/>
</dbReference>
<reference evidence="1 2" key="1">
    <citation type="submission" date="2014-12" db="EMBL/GenBank/DDBJ databases">
        <title>16Stimator: statistical estimation of ribosomal gene copy numbers from draft genome assemblies.</title>
        <authorList>
            <person name="Perisin M.A."/>
            <person name="Vetter M."/>
            <person name="Gilbert J.A."/>
            <person name="Bergelson J."/>
        </authorList>
    </citation>
    <scope>NUCLEOTIDE SEQUENCE [LARGE SCALE GENOMIC DNA]</scope>
    <source>
        <strain evidence="1 2">MEDvA23</strain>
    </source>
</reference>
<evidence type="ECO:0000313" key="1">
    <source>
        <dbReference type="EMBL" id="KIQ36313.1"/>
    </source>
</evidence>
<dbReference type="OrthoDB" id="9150015at2"/>
<organism evidence="1 2">
    <name type="scientific">Variovorax paradoxus</name>
    <dbReference type="NCBI Taxonomy" id="34073"/>
    <lineage>
        <taxon>Bacteria</taxon>
        <taxon>Pseudomonadati</taxon>
        <taxon>Pseudomonadota</taxon>
        <taxon>Betaproteobacteria</taxon>
        <taxon>Burkholderiales</taxon>
        <taxon>Comamonadaceae</taxon>
        <taxon>Variovorax</taxon>
    </lineage>
</organism>
<dbReference type="GO" id="GO:0005839">
    <property type="term" value="C:proteasome core complex"/>
    <property type="evidence" value="ECO:0007669"/>
    <property type="project" value="InterPro"/>
</dbReference>
<gene>
    <name evidence="1" type="ORF">RT97_02605</name>
</gene>
<dbReference type="AlphaFoldDB" id="A0A0D0M3I1"/>
<sequence>MTTVVAVRKGGQVTMAADSLVTFGDTRLSHRAEANQKIFTVEDAAGTSLFAMAGAAAHFLVLQHALAAQEREKLLFGSKHEIFRTFTMLHPVLKDSFFMQTKEDDHEPYESSQFTMLMANQSGIYGIYSYREVFEFKEFWAIGSGRSFALGAMHAAYDIKSRTSRDVAEAGIAAACEFDRNSAPPVDVLTLKLKVSK</sequence>
<dbReference type="Proteomes" id="UP000032067">
    <property type="component" value="Unassembled WGS sequence"/>
</dbReference>
<accession>A0A0D0M3I1</accession>
<dbReference type="RefSeq" id="WP_042577217.1">
    <property type="nucleotide sequence ID" value="NZ_JXQQ01000007.1"/>
</dbReference>
<comment type="caution">
    <text evidence="1">The sequence shown here is derived from an EMBL/GenBank/DDBJ whole genome shotgun (WGS) entry which is preliminary data.</text>
</comment>
<proteinExistence type="predicted"/>
<evidence type="ECO:0000313" key="2">
    <source>
        <dbReference type="Proteomes" id="UP000032067"/>
    </source>
</evidence>
<dbReference type="InterPro" id="IPR001353">
    <property type="entry name" value="Proteasome_sua/b"/>
</dbReference>
<protein>
    <submittedName>
        <fullName evidence="1">MFS transporter</fullName>
    </submittedName>
</protein>
<dbReference type="EMBL" id="JXQQ01000007">
    <property type="protein sequence ID" value="KIQ36313.1"/>
    <property type="molecule type" value="Genomic_DNA"/>
</dbReference>
<dbReference type="InterPro" id="IPR029055">
    <property type="entry name" value="Ntn_hydrolases_N"/>
</dbReference>
<dbReference type="Gene3D" id="3.60.20.10">
    <property type="entry name" value="Glutamine Phosphoribosylpyrophosphate, subunit 1, domain 1"/>
    <property type="match status" value="1"/>
</dbReference>
<dbReference type="SUPFAM" id="SSF56235">
    <property type="entry name" value="N-terminal nucleophile aminohydrolases (Ntn hydrolases)"/>
    <property type="match status" value="1"/>
</dbReference>
<dbReference type="GO" id="GO:0051603">
    <property type="term" value="P:proteolysis involved in protein catabolic process"/>
    <property type="evidence" value="ECO:0007669"/>
    <property type="project" value="InterPro"/>
</dbReference>